<protein>
    <submittedName>
        <fullName evidence="2">Uncharacterized protein</fullName>
    </submittedName>
</protein>
<dbReference type="InterPro" id="IPR040361">
    <property type="entry name" value="TPD1"/>
</dbReference>
<dbReference type="PANTHER" id="PTHR33184">
    <property type="entry name" value="PROTEIN TAPETUM DETERMINANT 1-LIKE-RELATED"/>
    <property type="match status" value="1"/>
</dbReference>
<dbReference type="Proteomes" id="UP000541444">
    <property type="component" value="Unassembled WGS sequence"/>
</dbReference>
<dbReference type="PANTHER" id="PTHR33184:SF67">
    <property type="entry name" value="PROTEIN TAPETUM DETERMINANT 1"/>
    <property type="match status" value="1"/>
</dbReference>
<evidence type="ECO:0000313" key="2">
    <source>
        <dbReference type="EMBL" id="KAF6137948.1"/>
    </source>
</evidence>
<dbReference type="EMBL" id="JACGCM010002618">
    <property type="protein sequence ID" value="KAF6137948.1"/>
    <property type="molecule type" value="Genomic_DNA"/>
</dbReference>
<keyword evidence="3" id="KW-1185">Reference proteome</keyword>
<organism evidence="2 3">
    <name type="scientific">Kingdonia uniflora</name>
    <dbReference type="NCBI Taxonomy" id="39325"/>
    <lineage>
        <taxon>Eukaryota</taxon>
        <taxon>Viridiplantae</taxon>
        <taxon>Streptophyta</taxon>
        <taxon>Embryophyta</taxon>
        <taxon>Tracheophyta</taxon>
        <taxon>Spermatophyta</taxon>
        <taxon>Magnoliopsida</taxon>
        <taxon>Ranunculales</taxon>
        <taxon>Circaeasteraceae</taxon>
        <taxon>Kingdonia</taxon>
    </lineage>
</organism>
<proteinExistence type="predicted"/>
<name>A0A7J7L5V7_9MAGN</name>
<evidence type="ECO:0000256" key="1">
    <source>
        <dbReference type="ARBA" id="ARBA00022729"/>
    </source>
</evidence>
<dbReference type="OrthoDB" id="1572689at2759"/>
<reference evidence="2 3" key="1">
    <citation type="journal article" date="2020" name="IScience">
        <title>Genome Sequencing of the Endangered Kingdonia uniflora (Circaeasteraceae, Ranunculales) Reveals Potential Mechanisms of Evolutionary Specialization.</title>
        <authorList>
            <person name="Sun Y."/>
            <person name="Deng T."/>
            <person name="Zhang A."/>
            <person name="Moore M.J."/>
            <person name="Landis J.B."/>
            <person name="Lin N."/>
            <person name="Zhang H."/>
            <person name="Zhang X."/>
            <person name="Huang J."/>
            <person name="Zhang X."/>
            <person name="Sun H."/>
            <person name="Wang H."/>
        </authorList>
    </citation>
    <scope>NUCLEOTIDE SEQUENCE [LARGE SCALE GENOMIC DNA]</scope>
    <source>
        <strain evidence="2">TB1705</strain>
        <tissue evidence="2">Leaf</tissue>
    </source>
</reference>
<accession>A0A7J7L5V7</accession>
<dbReference type="GO" id="GO:0001709">
    <property type="term" value="P:cell fate determination"/>
    <property type="evidence" value="ECO:0007669"/>
    <property type="project" value="TreeGrafter"/>
</dbReference>
<sequence length="167" mass="18419">MASKRCLLLWCFGFVVATFTVGALFFTGFHRETSLSLISDQNVTVSSSANRKLLEEHVDQPSRIWGDRCSKADIVVNQGPTSPLPNGIPTYTVEIMNVCSNGCDISGIHLSCGWFSSARLINPRVFKRLRYNDCIVNDGKALVNGGTLSFQYANTYRYPLAVATIIC</sequence>
<gene>
    <name evidence="2" type="ORF">GIB67_041821</name>
</gene>
<dbReference type="Pfam" id="PF24068">
    <property type="entry name" value="TPD1_C"/>
    <property type="match status" value="1"/>
</dbReference>
<keyword evidence="1" id="KW-0732">Signal</keyword>
<evidence type="ECO:0000313" key="3">
    <source>
        <dbReference type="Proteomes" id="UP000541444"/>
    </source>
</evidence>
<comment type="caution">
    <text evidence="2">The sequence shown here is derived from an EMBL/GenBank/DDBJ whole genome shotgun (WGS) entry which is preliminary data.</text>
</comment>
<dbReference type="AlphaFoldDB" id="A0A7J7L5V7"/>